<accession>A0A8S5SW57</accession>
<proteinExistence type="predicted"/>
<organism evidence="1">
    <name type="scientific">Siphoviridae sp. ctZHD14</name>
    <dbReference type="NCBI Taxonomy" id="2827891"/>
    <lineage>
        <taxon>Viruses</taxon>
        <taxon>Duplodnaviria</taxon>
        <taxon>Heunggongvirae</taxon>
        <taxon>Uroviricota</taxon>
        <taxon>Caudoviricetes</taxon>
    </lineage>
</organism>
<reference evidence="1" key="1">
    <citation type="journal article" date="2021" name="Proc. Natl. Acad. Sci. U.S.A.">
        <title>A Catalog of Tens of Thousands of Viruses from Human Metagenomes Reveals Hidden Associations with Chronic Diseases.</title>
        <authorList>
            <person name="Tisza M.J."/>
            <person name="Buck C.B."/>
        </authorList>
    </citation>
    <scope>NUCLEOTIDE SEQUENCE</scope>
    <source>
        <strain evidence="1">CtZHD14</strain>
    </source>
</reference>
<name>A0A8S5SW57_9CAUD</name>
<evidence type="ECO:0000313" key="1">
    <source>
        <dbReference type="EMBL" id="DAF55324.1"/>
    </source>
</evidence>
<dbReference type="EMBL" id="BK032687">
    <property type="protein sequence ID" value="DAF55324.1"/>
    <property type="molecule type" value="Genomic_DNA"/>
</dbReference>
<sequence>MITKGKFTEIMNHLRDRDDISREILQVHLNYKIPVTEAKFACPRDFGIEEIVLDLLVDIFRDDQELISVWIVDGDYGRNVDGRKFFCNNKEVDLDTPEKLYDLLLDFYGRIEAV</sequence>
<protein>
    <submittedName>
        <fullName evidence="1">Uncharacterized protein</fullName>
    </submittedName>
</protein>